<sequence length="101" mass="11614">VSGERTDKEVPVSQDDTSNLKHLQLERSNRKSSKMNSSNRISSNRINSTRISSNGNRSNKIRCNRMSSNRISSNTVVWGLLESLIYLIWHLMFHINPFHVS</sequence>
<gene>
    <name evidence="3" type="ORF">PoB_006902600</name>
</gene>
<feature type="non-terminal residue" evidence="3">
    <location>
        <position position="1"/>
    </location>
</feature>
<accession>A0AAV4DEE3</accession>
<protein>
    <submittedName>
        <fullName evidence="3">Uncharacterized protein</fullName>
    </submittedName>
</protein>
<dbReference type="Proteomes" id="UP000735302">
    <property type="component" value="Unassembled WGS sequence"/>
</dbReference>
<proteinExistence type="predicted"/>
<comment type="caution">
    <text evidence="3">The sequence shown here is derived from an EMBL/GenBank/DDBJ whole genome shotgun (WGS) entry which is preliminary data.</text>
</comment>
<keyword evidence="2" id="KW-0472">Membrane</keyword>
<dbReference type="EMBL" id="BLXT01007807">
    <property type="protein sequence ID" value="GFO42521.1"/>
    <property type="molecule type" value="Genomic_DNA"/>
</dbReference>
<evidence type="ECO:0000256" key="2">
    <source>
        <dbReference type="SAM" id="Phobius"/>
    </source>
</evidence>
<feature type="region of interest" description="Disordered" evidence="1">
    <location>
        <begin position="1"/>
        <end position="61"/>
    </location>
</feature>
<dbReference type="AlphaFoldDB" id="A0AAV4DEE3"/>
<keyword evidence="4" id="KW-1185">Reference proteome</keyword>
<keyword evidence="2" id="KW-0812">Transmembrane</keyword>
<feature type="compositionally biased region" description="Basic and acidic residues" evidence="1">
    <location>
        <begin position="1"/>
        <end position="10"/>
    </location>
</feature>
<evidence type="ECO:0000313" key="4">
    <source>
        <dbReference type="Proteomes" id="UP000735302"/>
    </source>
</evidence>
<keyword evidence="2" id="KW-1133">Transmembrane helix</keyword>
<name>A0AAV4DEE3_9GAST</name>
<reference evidence="3 4" key="1">
    <citation type="journal article" date="2021" name="Elife">
        <title>Chloroplast acquisition without the gene transfer in kleptoplastic sea slugs, Plakobranchus ocellatus.</title>
        <authorList>
            <person name="Maeda T."/>
            <person name="Takahashi S."/>
            <person name="Yoshida T."/>
            <person name="Shimamura S."/>
            <person name="Takaki Y."/>
            <person name="Nagai Y."/>
            <person name="Toyoda A."/>
            <person name="Suzuki Y."/>
            <person name="Arimoto A."/>
            <person name="Ishii H."/>
            <person name="Satoh N."/>
            <person name="Nishiyama T."/>
            <person name="Hasebe M."/>
            <person name="Maruyama T."/>
            <person name="Minagawa J."/>
            <person name="Obokata J."/>
            <person name="Shigenobu S."/>
        </authorList>
    </citation>
    <scope>NUCLEOTIDE SEQUENCE [LARGE SCALE GENOMIC DNA]</scope>
</reference>
<feature type="transmembrane region" description="Helical" evidence="2">
    <location>
        <begin position="75"/>
        <end position="95"/>
    </location>
</feature>
<organism evidence="3 4">
    <name type="scientific">Plakobranchus ocellatus</name>
    <dbReference type="NCBI Taxonomy" id="259542"/>
    <lineage>
        <taxon>Eukaryota</taxon>
        <taxon>Metazoa</taxon>
        <taxon>Spiralia</taxon>
        <taxon>Lophotrochozoa</taxon>
        <taxon>Mollusca</taxon>
        <taxon>Gastropoda</taxon>
        <taxon>Heterobranchia</taxon>
        <taxon>Euthyneura</taxon>
        <taxon>Panpulmonata</taxon>
        <taxon>Sacoglossa</taxon>
        <taxon>Placobranchoidea</taxon>
        <taxon>Plakobranchidae</taxon>
        <taxon>Plakobranchus</taxon>
    </lineage>
</organism>
<feature type="compositionally biased region" description="Low complexity" evidence="1">
    <location>
        <begin position="34"/>
        <end position="58"/>
    </location>
</feature>
<evidence type="ECO:0000256" key="1">
    <source>
        <dbReference type="SAM" id="MobiDB-lite"/>
    </source>
</evidence>
<evidence type="ECO:0000313" key="3">
    <source>
        <dbReference type="EMBL" id="GFO42521.1"/>
    </source>
</evidence>